<feature type="transmembrane region" description="Helical" evidence="1">
    <location>
        <begin position="71"/>
        <end position="98"/>
    </location>
</feature>
<comment type="caution">
    <text evidence="2">The sequence shown here is derived from an EMBL/GenBank/DDBJ whole genome shotgun (WGS) entry which is preliminary data.</text>
</comment>
<proteinExistence type="predicted"/>
<evidence type="ECO:0000313" key="3">
    <source>
        <dbReference type="Proteomes" id="UP001595075"/>
    </source>
</evidence>
<keyword evidence="1" id="KW-0812">Transmembrane</keyword>
<keyword evidence="1" id="KW-0472">Membrane</keyword>
<evidence type="ECO:0000256" key="1">
    <source>
        <dbReference type="SAM" id="Phobius"/>
    </source>
</evidence>
<keyword evidence="1" id="KW-1133">Transmembrane helix</keyword>
<organism evidence="2 3">
    <name type="scientific">Oculimacula yallundae</name>
    <dbReference type="NCBI Taxonomy" id="86028"/>
    <lineage>
        <taxon>Eukaryota</taxon>
        <taxon>Fungi</taxon>
        <taxon>Dikarya</taxon>
        <taxon>Ascomycota</taxon>
        <taxon>Pezizomycotina</taxon>
        <taxon>Leotiomycetes</taxon>
        <taxon>Helotiales</taxon>
        <taxon>Ploettnerulaceae</taxon>
        <taxon>Oculimacula</taxon>
    </lineage>
</organism>
<reference evidence="2 3" key="1">
    <citation type="journal article" date="2024" name="Commun. Biol.">
        <title>Comparative genomic analysis of thermophilic fungi reveals convergent evolutionary adaptations and gene losses.</title>
        <authorList>
            <person name="Steindorff A.S."/>
            <person name="Aguilar-Pontes M.V."/>
            <person name="Robinson A.J."/>
            <person name="Andreopoulos B."/>
            <person name="LaButti K."/>
            <person name="Kuo A."/>
            <person name="Mondo S."/>
            <person name="Riley R."/>
            <person name="Otillar R."/>
            <person name="Haridas S."/>
            <person name="Lipzen A."/>
            <person name="Grimwood J."/>
            <person name="Schmutz J."/>
            <person name="Clum A."/>
            <person name="Reid I.D."/>
            <person name="Moisan M.C."/>
            <person name="Butler G."/>
            <person name="Nguyen T.T.M."/>
            <person name="Dewar K."/>
            <person name="Conant G."/>
            <person name="Drula E."/>
            <person name="Henrissat B."/>
            <person name="Hansel C."/>
            <person name="Singer S."/>
            <person name="Hutchinson M.I."/>
            <person name="de Vries R.P."/>
            <person name="Natvig D.O."/>
            <person name="Powell A.J."/>
            <person name="Tsang A."/>
            <person name="Grigoriev I.V."/>
        </authorList>
    </citation>
    <scope>NUCLEOTIDE SEQUENCE [LARGE SCALE GENOMIC DNA]</scope>
    <source>
        <strain evidence="2 3">CBS 494.80</strain>
    </source>
</reference>
<evidence type="ECO:0000313" key="2">
    <source>
        <dbReference type="EMBL" id="KAL2069928.1"/>
    </source>
</evidence>
<keyword evidence="3" id="KW-1185">Reference proteome</keyword>
<dbReference type="Proteomes" id="UP001595075">
    <property type="component" value="Unassembled WGS sequence"/>
</dbReference>
<accession>A0ABR4CJ44</accession>
<protein>
    <submittedName>
        <fullName evidence="2">Uncharacterized protein</fullName>
    </submittedName>
</protein>
<dbReference type="EMBL" id="JAZHXI010000007">
    <property type="protein sequence ID" value="KAL2069928.1"/>
    <property type="molecule type" value="Genomic_DNA"/>
</dbReference>
<gene>
    <name evidence="2" type="ORF">VTL71DRAFT_14607</name>
</gene>
<sequence>MYTSSISTAFTPNTTMDYVPLIFRTLWELMIRVAATIRQNIIAQRSQLPCAFEPYPHEPTLYDVDVVLSALAVWLFIVPLFWLFICSMICNSISFIIWEHRWGKRWLSEITGLDLEDQVEVLQKLYPDLEIRVRPMNYSTVQKSEAEAVIGFTSTDEVLRKV</sequence>
<name>A0ABR4CJ44_9HELO</name>